<dbReference type="PANTHER" id="PTHR48081">
    <property type="entry name" value="AB HYDROLASE SUPERFAMILY PROTEIN C4A8.06C"/>
    <property type="match status" value="1"/>
</dbReference>
<dbReference type="EMBL" id="WTVN01000038">
    <property type="protein sequence ID" value="NMG45789.1"/>
    <property type="molecule type" value="Genomic_DNA"/>
</dbReference>
<reference evidence="4 5" key="1">
    <citation type="submission" date="2019-12" db="EMBL/GenBank/DDBJ databases">
        <title>Comparative genomics gives insights into the taxonomy of the Azoarcus-Aromatoleum group and reveals separate origins of nif in the plant-associated Azoarcus and non-plant-associated Aromatoleum sub-groups.</title>
        <authorList>
            <person name="Lafos M."/>
            <person name="Maluk M."/>
            <person name="Batista M."/>
            <person name="Junghare M."/>
            <person name="Carmona M."/>
            <person name="Faoro H."/>
            <person name="Cruz L.M."/>
            <person name="Battistoni F."/>
            <person name="De Souza E."/>
            <person name="Pedrosa F."/>
            <person name="Chen W.-M."/>
            <person name="Poole P.S."/>
            <person name="Dixon R.A."/>
            <person name="James E.K."/>
        </authorList>
    </citation>
    <scope>NUCLEOTIDE SEQUENCE [LARGE SCALE GENOMIC DNA]</scope>
    <source>
        <strain evidence="4 5">Td21</strain>
    </source>
</reference>
<comment type="caution">
    <text evidence="4">The sequence shown here is derived from an EMBL/GenBank/DDBJ whole genome shotgun (WGS) entry which is preliminary data.</text>
</comment>
<dbReference type="InterPro" id="IPR002168">
    <property type="entry name" value="Lipase_GDXG_HIS_AS"/>
</dbReference>
<dbReference type="PANTHER" id="PTHR48081:SF8">
    <property type="entry name" value="ALPHA_BETA HYDROLASE FOLD-3 DOMAIN-CONTAINING PROTEIN-RELATED"/>
    <property type="match status" value="1"/>
</dbReference>
<feature type="domain" description="Alpha/beta hydrolase fold-3" evidence="3">
    <location>
        <begin position="83"/>
        <end position="288"/>
    </location>
</feature>
<dbReference type="InterPro" id="IPR050300">
    <property type="entry name" value="GDXG_lipolytic_enzyme"/>
</dbReference>
<dbReference type="InterPro" id="IPR013094">
    <property type="entry name" value="AB_hydrolase_3"/>
</dbReference>
<dbReference type="PROSITE" id="PS01173">
    <property type="entry name" value="LIPASE_GDXG_HIS"/>
    <property type="match status" value="1"/>
</dbReference>
<dbReference type="Proteomes" id="UP000623795">
    <property type="component" value="Unassembled WGS sequence"/>
</dbReference>
<keyword evidence="5" id="KW-1185">Reference proteome</keyword>
<name>A0ABX1Q5H5_9RHOO</name>
<dbReference type="GO" id="GO:0016787">
    <property type="term" value="F:hydrolase activity"/>
    <property type="evidence" value="ECO:0007669"/>
    <property type="project" value="UniProtKB-KW"/>
</dbReference>
<dbReference type="Pfam" id="PF07859">
    <property type="entry name" value="Abhydrolase_3"/>
    <property type="match status" value="1"/>
</dbReference>
<dbReference type="Gene3D" id="3.40.50.1820">
    <property type="entry name" value="alpha/beta hydrolase"/>
    <property type="match status" value="1"/>
</dbReference>
<evidence type="ECO:0000256" key="1">
    <source>
        <dbReference type="ARBA" id="ARBA00010515"/>
    </source>
</evidence>
<dbReference type="RefSeq" id="WP_169257622.1">
    <property type="nucleotide sequence ID" value="NZ_WTVN01000038.1"/>
</dbReference>
<proteinExistence type="inferred from homology"/>
<dbReference type="InterPro" id="IPR029058">
    <property type="entry name" value="AB_hydrolase_fold"/>
</dbReference>
<dbReference type="SUPFAM" id="SSF53474">
    <property type="entry name" value="alpha/beta-Hydrolases"/>
    <property type="match status" value="1"/>
</dbReference>
<sequence length="319" mass="34593">MALTAQAQALLEMVYRVGAPRFHELSVAQARHSFDKLQFVFGGDAESVASTMEVPMTRADGSALLARLYRPLEAGSAQALPLVIYFHGGGWCVGSVQSHDVLCRQLANRSGCAVLSVDYRLAPEHPFPAAVEDALFAVEWAWENASLLTVDPLRMALAGDSAGGTLSIVAALMCRDRGPVRLRFLCLIYPCTEIVSNRPSRETYGSGYFLDRESLAWFFERYLPGGNTDDWRASPLKAGSFANLPPLLVVTAECDPLGDDGIALGERVRSDGGTVEHLGVDGMVHGFITLGKWFPEAHDVVDRISERLRQRLGGAADAV</sequence>
<evidence type="ECO:0000313" key="5">
    <source>
        <dbReference type="Proteomes" id="UP000623795"/>
    </source>
</evidence>
<evidence type="ECO:0000259" key="3">
    <source>
        <dbReference type="Pfam" id="PF07859"/>
    </source>
</evidence>
<organism evidence="4 5">
    <name type="scientific">Aromatoleum toluvorans</name>
    <dbReference type="NCBI Taxonomy" id="92002"/>
    <lineage>
        <taxon>Bacteria</taxon>
        <taxon>Pseudomonadati</taxon>
        <taxon>Pseudomonadota</taxon>
        <taxon>Betaproteobacteria</taxon>
        <taxon>Rhodocyclales</taxon>
        <taxon>Rhodocyclaceae</taxon>
        <taxon>Aromatoleum</taxon>
    </lineage>
</organism>
<evidence type="ECO:0000256" key="2">
    <source>
        <dbReference type="ARBA" id="ARBA00022801"/>
    </source>
</evidence>
<gene>
    <name evidence="4" type="ORF">GPA22_18900</name>
</gene>
<accession>A0ABX1Q5H5</accession>
<comment type="similarity">
    <text evidence="1">Belongs to the 'GDXG' lipolytic enzyme family.</text>
</comment>
<evidence type="ECO:0000313" key="4">
    <source>
        <dbReference type="EMBL" id="NMG45789.1"/>
    </source>
</evidence>
<protein>
    <submittedName>
        <fullName evidence="4">Alpha/beta hydrolase fold domain-containing protein</fullName>
    </submittedName>
</protein>
<keyword evidence="2 4" id="KW-0378">Hydrolase</keyword>